<dbReference type="AlphaFoldDB" id="A0A0F0M068"/>
<keyword evidence="2" id="KW-1185">Reference proteome</keyword>
<dbReference type="EMBL" id="JYIY01000069">
    <property type="protein sequence ID" value="KJL37041.1"/>
    <property type="molecule type" value="Genomic_DNA"/>
</dbReference>
<dbReference type="RefSeq" id="WP_045247107.1">
    <property type="nucleotide sequence ID" value="NZ_JYIY01000069.1"/>
</dbReference>
<dbReference type="PATRIC" id="fig|400772.4.peg.1176"/>
<evidence type="ECO:0008006" key="3">
    <source>
        <dbReference type="Google" id="ProtNLM"/>
    </source>
</evidence>
<name>A0A0F0M068_9MICO</name>
<organism evidence="1 2">
    <name type="scientific">Microbacterium ginsengisoli</name>
    <dbReference type="NCBI Taxonomy" id="400772"/>
    <lineage>
        <taxon>Bacteria</taxon>
        <taxon>Bacillati</taxon>
        <taxon>Actinomycetota</taxon>
        <taxon>Actinomycetes</taxon>
        <taxon>Micrococcales</taxon>
        <taxon>Microbacteriaceae</taxon>
        <taxon>Microbacterium</taxon>
    </lineage>
</organism>
<reference evidence="1 2" key="1">
    <citation type="submission" date="2015-02" db="EMBL/GenBank/DDBJ databases">
        <title>Draft genome sequences of ten Microbacterium spp. with emphasis on heavy metal contaminated environments.</title>
        <authorList>
            <person name="Corretto E."/>
        </authorList>
    </citation>
    <scope>NUCLEOTIDE SEQUENCE [LARGE SCALE GENOMIC DNA]</scope>
    <source>
        <strain evidence="1 2">DSM 18659</strain>
    </source>
</reference>
<evidence type="ECO:0000313" key="1">
    <source>
        <dbReference type="EMBL" id="KJL37041.1"/>
    </source>
</evidence>
<proteinExistence type="predicted"/>
<dbReference type="Proteomes" id="UP000033451">
    <property type="component" value="Unassembled WGS sequence"/>
</dbReference>
<gene>
    <name evidence="1" type="ORF">RR49_01153</name>
</gene>
<dbReference type="OrthoDB" id="3194419at2"/>
<sequence length="397" mass="42978">MLRWFIADLRTGRQVVDVQVMAESTWSRALNSAEQITAVLNMQDPATIALKPRQAMAPGRSILAVAIGDLILAAGPIWKHGYDRDKKTLTVTALGMWSYFDHRFLLPVVAATADVGTFIVPDPASAGKTMPNSALATNLTALEYGTIAKRWVQQAQAWTGGNVPVVFEDDRAGIHDRNNDAVDFKNIGTLLSQLTQLEDGPDIRFRPRFTADRLGVEFLLETATDADRLLAGDSVHTWTVGVHGTGVSALTVDSDGTQLASIAWASAGRGIDSVLVSRTTDTTLLDLGFPLLEALDTSHSTVVYQSTLDGYTAQEAAIGRSVLETWTFTVEAARQPYLGAYWEGDWCVVTIPRYDPDSGVGDPYLFEPTTTRRRIVAIDGDAKGITVNVTTQAAHDG</sequence>
<protein>
    <recommendedName>
        <fullName evidence="3">Minor tail protein</fullName>
    </recommendedName>
</protein>
<evidence type="ECO:0000313" key="2">
    <source>
        <dbReference type="Proteomes" id="UP000033451"/>
    </source>
</evidence>
<dbReference type="STRING" id="400772.RR49_01153"/>
<accession>A0A0F0M068</accession>
<comment type="caution">
    <text evidence="1">The sequence shown here is derived from an EMBL/GenBank/DDBJ whole genome shotgun (WGS) entry which is preliminary data.</text>
</comment>